<dbReference type="PANTHER" id="PTHR13420:SF7">
    <property type="entry name" value="UPF0235 PROTEIN C15ORF40"/>
    <property type="match status" value="1"/>
</dbReference>
<comment type="similarity">
    <text evidence="1 2">Belongs to the UPF0235 family.</text>
</comment>
<dbReference type="EMBL" id="PFBY01000034">
    <property type="protein sequence ID" value="PIR76278.1"/>
    <property type="molecule type" value="Genomic_DNA"/>
</dbReference>
<evidence type="ECO:0000256" key="2">
    <source>
        <dbReference type="HAMAP-Rule" id="MF_00634"/>
    </source>
</evidence>
<dbReference type="GO" id="GO:0005737">
    <property type="term" value="C:cytoplasm"/>
    <property type="evidence" value="ECO:0007669"/>
    <property type="project" value="TreeGrafter"/>
</dbReference>
<evidence type="ECO:0000313" key="4">
    <source>
        <dbReference type="Proteomes" id="UP000231530"/>
    </source>
</evidence>
<gene>
    <name evidence="3" type="ORF">COU32_02905</name>
</gene>
<name>A0A2H0TVV2_9BACT</name>
<organism evidence="3 4">
    <name type="scientific">Candidatus Magasanikbacteria bacterium CG10_big_fil_rev_8_21_14_0_10_42_10</name>
    <dbReference type="NCBI Taxonomy" id="1974649"/>
    <lineage>
        <taxon>Bacteria</taxon>
        <taxon>Candidatus Magasanikiibacteriota</taxon>
    </lineage>
</organism>
<evidence type="ECO:0000313" key="3">
    <source>
        <dbReference type="EMBL" id="PIR76278.1"/>
    </source>
</evidence>
<dbReference type="Gene3D" id="3.30.1200.10">
    <property type="entry name" value="YggU-like"/>
    <property type="match status" value="1"/>
</dbReference>
<dbReference type="PANTHER" id="PTHR13420">
    <property type="entry name" value="UPF0235 PROTEIN C15ORF40"/>
    <property type="match status" value="1"/>
</dbReference>
<dbReference type="SUPFAM" id="SSF69786">
    <property type="entry name" value="YggU-like"/>
    <property type="match status" value="1"/>
</dbReference>
<evidence type="ECO:0000256" key="1">
    <source>
        <dbReference type="ARBA" id="ARBA00010364"/>
    </source>
</evidence>
<dbReference type="AlphaFoldDB" id="A0A2H0TVV2"/>
<dbReference type="SMART" id="SM01152">
    <property type="entry name" value="DUF167"/>
    <property type="match status" value="1"/>
</dbReference>
<comment type="caution">
    <text evidence="3">The sequence shown here is derived from an EMBL/GenBank/DDBJ whole genome shotgun (WGS) entry which is preliminary data.</text>
</comment>
<sequence>MKTLTIKVLPRSSRNEIVGTLPDGTLKVKLTAPPVDGEANKKLIELLSKEFGVSKSNIKIVKGETNKIKLVEINL</sequence>
<reference evidence="4" key="1">
    <citation type="submission" date="2017-09" db="EMBL/GenBank/DDBJ databases">
        <title>Depth-based differentiation of microbial function through sediment-hosted aquifers and enrichment of novel symbionts in the deep terrestrial subsurface.</title>
        <authorList>
            <person name="Probst A.J."/>
            <person name="Ladd B."/>
            <person name="Jarett J.K."/>
            <person name="Geller-Mcgrath D.E."/>
            <person name="Sieber C.M.K."/>
            <person name="Emerson J.B."/>
            <person name="Anantharaman K."/>
            <person name="Thomas B.C."/>
            <person name="Malmstrom R."/>
            <person name="Stieglmeier M."/>
            <person name="Klingl A."/>
            <person name="Woyke T."/>
            <person name="Ryan C.M."/>
            <person name="Banfield J.F."/>
        </authorList>
    </citation>
    <scope>NUCLEOTIDE SEQUENCE [LARGE SCALE GENOMIC DNA]</scope>
</reference>
<proteinExistence type="inferred from homology"/>
<dbReference type="HAMAP" id="MF_00634">
    <property type="entry name" value="UPF0235"/>
    <property type="match status" value="1"/>
</dbReference>
<dbReference type="InterPro" id="IPR003746">
    <property type="entry name" value="DUF167"/>
</dbReference>
<dbReference type="Pfam" id="PF02594">
    <property type="entry name" value="DUF167"/>
    <property type="match status" value="1"/>
</dbReference>
<dbReference type="NCBIfam" id="TIGR00251">
    <property type="entry name" value="DUF167 family protein"/>
    <property type="match status" value="1"/>
</dbReference>
<dbReference type="InterPro" id="IPR036591">
    <property type="entry name" value="YggU-like_sf"/>
</dbReference>
<accession>A0A2H0TVV2</accession>
<protein>
    <recommendedName>
        <fullName evidence="2">UPF0235 protein COU32_02905</fullName>
    </recommendedName>
</protein>
<dbReference type="Proteomes" id="UP000231530">
    <property type="component" value="Unassembled WGS sequence"/>
</dbReference>